<accession>A0ABV1H8R2</accession>
<organism evidence="2 3">
    <name type="scientific">Lachnospira intestinalis</name>
    <dbReference type="NCBI Taxonomy" id="3133158"/>
    <lineage>
        <taxon>Bacteria</taxon>
        <taxon>Bacillati</taxon>
        <taxon>Bacillota</taxon>
        <taxon>Clostridia</taxon>
        <taxon>Lachnospirales</taxon>
        <taxon>Lachnospiraceae</taxon>
        <taxon>Lachnospira</taxon>
    </lineage>
</organism>
<gene>
    <name evidence="2" type="ORF">WMO37_14040</name>
</gene>
<evidence type="ECO:0000313" key="3">
    <source>
        <dbReference type="Proteomes" id="UP001546774"/>
    </source>
</evidence>
<evidence type="ECO:0000259" key="1">
    <source>
        <dbReference type="Pfam" id="PF18692"/>
    </source>
</evidence>
<evidence type="ECO:0000313" key="2">
    <source>
        <dbReference type="EMBL" id="MEQ2556109.1"/>
    </source>
</evidence>
<dbReference type="EMBL" id="JBBMFS010000017">
    <property type="protein sequence ID" value="MEQ2556109.1"/>
    <property type="molecule type" value="Genomic_DNA"/>
</dbReference>
<reference evidence="2" key="1">
    <citation type="submission" date="2024-03" db="EMBL/GenBank/DDBJ databases">
        <title>Human intestinal bacterial collection.</title>
        <authorList>
            <person name="Pauvert C."/>
            <person name="Hitch T.C.A."/>
            <person name="Clavel T."/>
        </authorList>
    </citation>
    <scope>NUCLEOTIDE SEQUENCE [LARGE SCALE GENOMIC DNA]</scope>
    <source>
        <strain evidence="2">CLA-AA-H89B</strain>
    </source>
</reference>
<dbReference type="Proteomes" id="UP001546774">
    <property type="component" value="Unassembled WGS sequence"/>
</dbReference>
<dbReference type="Pfam" id="PF18692">
    <property type="entry name" value="DUF5640"/>
    <property type="match status" value="1"/>
</dbReference>
<name>A0ABV1H8R2_9FIRM</name>
<feature type="domain" description="DUF5640" evidence="1">
    <location>
        <begin position="30"/>
        <end position="110"/>
    </location>
</feature>
<dbReference type="InterPro" id="IPR040984">
    <property type="entry name" value="DUF5640"/>
</dbReference>
<proteinExistence type="predicted"/>
<comment type="caution">
    <text evidence="2">The sequence shown here is derived from an EMBL/GenBank/DDBJ whole genome shotgun (WGS) entry which is preliminary data.</text>
</comment>
<protein>
    <submittedName>
        <fullName evidence="2">DUF5640 domain-containing protein</fullName>
    </submittedName>
</protein>
<keyword evidence="3" id="KW-1185">Reference proteome</keyword>
<sequence>MKKAMLSAAIIITVAAAVILIIAQFGKKSNELVGTWRYDEHTQYVFEKDGTGKLLADDVTYSYAYTVKGKKLILDFTEDIVRDCDYTFSVNGTALTLIGGTGTDGGSYKLNKE</sequence>